<name>A0A0G2HJ21_9SYNE</name>
<comment type="caution">
    <text evidence="1">The sequence shown here is derived from an EMBL/GenBank/DDBJ whole genome shotgun (WGS) entry which is preliminary data.</text>
</comment>
<dbReference type="EMBL" id="JXQG01000083">
    <property type="protein sequence ID" value="KKZ10598.1"/>
    <property type="molecule type" value="Genomic_DNA"/>
</dbReference>
<dbReference type="AlphaFoldDB" id="A0A0G2HJ21"/>
<dbReference type="Proteomes" id="UP000035067">
    <property type="component" value="Unassembled WGS sequence"/>
</dbReference>
<gene>
    <name evidence="1" type="ORF">TE42_09795</name>
</gene>
<sequence>LNGRIDQVSGEVKSVRDELGGRIDQVSVEIKEVRGEVTFIKDHLSAVLALGLSGKVETP</sequence>
<accession>A0A0G2HJ21</accession>
<reference evidence="1 2" key="1">
    <citation type="submission" date="2015-01" db="EMBL/GenBank/DDBJ databases">
        <title>Lifestyle Evolution in Cyanobacterial Symbionts of Sponges.</title>
        <authorList>
            <person name="Burgsdorf I."/>
            <person name="Slaby B.M."/>
            <person name="Handley K.M."/>
            <person name="Haber M."/>
            <person name="Blom J."/>
            <person name="Marshall C.W."/>
            <person name="Gilbert J.A."/>
            <person name="Hentschel U."/>
            <person name="Steindler L."/>
        </authorList>
    </citation>
    <scope>NUCLEOTIDE SEQUENCE [LARGE SCALE GENOMIC DNA]</scope>
    <source>
        <strain evidence="1">SP3</strain>
    </source>
</reference>
<proteinExistence type="predicted"/>
<feature type="non-terminal residue" evidence="1">
    <location>
        <position position="1"/>
    </location>
</feature>
<organism evidence="1 2">
    <name type="scientific">Candidatus Synechococcus spongiarum SP3</name>
    <dbReference type="NCBI Taxonomy" id="1604020"/>
    <lineage>
        <taxon>Bacteria</taxon>
        <taxon>Bacillati</taxon>
        <taxon>Cyanobacteriota</taxon>
        <taxon>Cyanophyceae</taxon>
        <taxon>Synechococcales</taxon>
        <taxon>Synechococcaceae</taxon>
        <taxon>Synechococcus</taxon>
    </lineage>
</organism>
<dbReference type="PATRIC" id="fig|1604020.3.peg.2276"/>
<protein>
    <submittedName>
        <fullName evidence="1">Uncharacterized protein</fullName>
    </submittedName>
</protein>
<evidence type="ECO:0000313" key="2">
    <source>
        <dbReference type="Proteomes" id="UP000035067"/>
    </source>
</evidence>
<evidence type="ECO:0000313" key="1">
    <source>
        <dbReference type="EMBL" id="KKZ10598.1"/>
    </source>
</evidence>